<dbReference type="PANTHER" id="PTHR40076">
    <property type="entry name" value="MEMBRANE PROTEIN-RELATED"/>
    <property type="match status" value="1"/>
</dbReference>
<accession>A0ABT3SST7</accession>
<organism evidence="2 3">
    <name type="scientific">Candidatus Seongchinamella marina</name>
    <dbReference type="NCBI Taxonomy" id="2518990"/>
    <lineage>
        <taxon>Bacteria</taxon>
        <taxon>Pseudomonadati</taxon>
        <taxon>Pseudomonadota</taxon>
        <taxon>Gammaproteobacteria</taxon>
        <taxon>Cellvibrionales</taxon>
        <taxon>Halieaceae</taxon>
        <taxon>Seongchinamella</taxon>
    </lineage>
</organism>
<evidence type="ECO:0000256" key="1">
    <source>
        <dbReference type="SAM" id="Phobius"/>
    </source>
</evidence>
<dbReference type="RefSeq" id="WP_279252015.1">
    <property type="nucleotide sequence ID" value="NZ_SHNP01000002.1"/>
</dbReference>
<comment type="caution">
    <text evidence="2">The sequence shown here is derived from an EMBL/GenBank/DDBJ whole genome shotgun (WGS) entry which is preliminary data.</text>
</comment>
<feature type="transmembrane region" description="Helical" evidence="1">
    <location>
        <begin position="211"/>
        <end position="229"/>
    </location>
</feature>
<dbReference type="EMBL" id="SHNP01000002">
    <property type="protein sequence ID" value="MCX2973056.1"/>
    <property type="molecule type" value="Genomic_DNA"/>
</dbReference>
<keyword evidence="3" id="KW-1185">Reference proteome</keyword>
<dbReference type="Proteomes" id="UP001143307">
    <property type="component" value="Unassembled WGS sequence"/>
</dbReference>
<keyword evidence="1" id="KW-1133">Transmembrane helix</keyword>
<feature type="transmembrane region" description="Helical" evidence="1">
    <location>
        <begin position="86"/>
        <end position="108"/>
    </location>
</feature>
<feature type="transmembrane region" description="Helical" evidence="1">
    <location>
        <begin position="186"/>
        <end position="205"/>
    </location>
</feature>
<sequence length="243" mass="26226">MDIERSGGLQKGSLETGLTGEYALTLSSLLSEAWGKVPGNKGTVWMAMLFYIGLAFLIAMFFGMLSAGPVDPQEIQPPTLIEVIGNLLSAVVLMPMAVGLAFVATALAMGESPNPKSLFGWYDNTLKILLTALLMNLMILLGLLLFVLPGIYLMVSYQIALPLAVDKKLGPWEALETSRKVISHKWFMVLGFDVVAMVVIVLSSALLGIPLIWTVPAMVIAFGVLYRTLVGIEPGTLDRVLAR</sequence>
<dbReference type="PANTHER" id="PTHR40076:SF1">
    <property type="entry name" value="MEMBRANE PROTEIN"/>
    <property type="match status" value="1"/>
</dbReference>
<gene>
    <name evidence="2" type="ORF">EYC87_05580</name>
</gene>
<feature type="transmembrane region" description="Helical" evidence="1">
    <location>
        <begin position="128"/>
        <end position="155"/>
    </location>
</feature>
<reference evidence="2" key="1">
    <citation type="submission" date="2019-02" db="EMBL/GenBank/DDBJ databases">
        <authorList>
            <person name="Li S.-H."/>
        </authorList>
    </citation>
    <scope>NUCLEOTIDE SEQUENCE</scope>
    <source>
        <strain evidence="2">IMCC8485</strain>
    </source>
</reference>
<evidence type="ECO:0000313" key="2">
    <source>
        <dbReference type="EMBL" id="MCX2973056.1"/>
    </source>
</evidence>
<keyword evidence="1" id="KW-0472">Membrane</keyword>
<dbReference type="InterPro" id="IPR010380">
    <property type="entry name" value="DUF975"/>
</dbReference>
<keyword evidence="1" id="KW-0812">Transmembrane</keyword>
<evidence type="ECO:0000313" key="3">
    <source>
        <dbReference type="Proteomes" id="UP001143307"/>
    </source>
</evidence>
<proteinExistence type="predicted"/>
<name>A0ABT3SST7_9GAMM</name>
<feature type="transmembrane region" description="Helical" evidence="1">
    <location>
        <begin position="44"/>
        <end position="65"/>
    </location>
</feature>
<evidence type="ECO:0008006" key="4">
    <source>
        <dbReference type="Google" id="ProtNLM"/>
    </source>
</evidence>
<protein>
    <recommendedName>
        <fullName evidence="4">Integral membrane protein</fullName>
    </recommendedName>
</protein>